<dbReference type="EMBL" id="VFBM01000007">
    <property type="protein sequence ID" value="TNX91384.1"/>
    <property type="molecule type" value="Genomic_DNA"/>
</dbReference>
<protein>
    <submittedName>
        <fullName evidence="1">Uncharacterized protein</fullName>
    </submittedName>
</protein>
<proteinExistence type="predicted"/>
<accession>A0A8H2JZX4</accession>
<dbReference type="Proteomes" id="UP000314285">
    <property type="component" value="Unassembled WGS sequence"/>
</dbReference>
<name>A0A8H2JZX4_ACIRA</name>
<dbReference type="RefSeq" id="WP_005027583.1">
    <property type="nucleotide sequence ID" value="NZ_CP027365.1"/>
</dbReference>
<sequence length="227" mass="26973">MIPYIFIFFMVVTFPTLIWAENKSPEEIRLKEDSSRYKSYIPRSYRLTEVITGDLNKDRKTDVVLIVKATDPAKWVNDEYQGKLDRNRRGIIVLVNENGQYKKIIQNLSCFSSEYEDGGVYYAPELLLSVEQGLLNVHYAHGRYGYWRYRFQLKEYDLQLVGYDNSDNFGPYINSQTSINYLTQRKLVRENINKNRDDDTPKFKETWYKMNQASVYLSKIKDFDRLN</sequence>
<organism evidence="1 2">
    <name type="scientific">Acinetobacter radioresistens</name>
    <dbReference type="NCBI Taxonomy" id="40216"/>
    <lineage>
        <taxon>Bacteria</taxon>
        <taxon>Pseudomonadati</taxon>
        <taxon>Pseudomonadota</taxon>
        <taxon>Gammaproteobacteria</taxon>
        <taxon>Moraxellales</taxon>
        <taxon>Moraxellaceae</taxon>
        <taxon>Acinetobacter</taxon>
    </lineage>
</organism>
<reference evidence="1 2" key="1">
    <citation type="submission" date="2019-06" db="EMBL/GenBank/DDBJ databases">
        <title>Genome of Acinetobacter radioresistens APH1, a phenol degrading strain.</title>
        <authorList>
            <person name="Liu Y."/>
        </authorList>
    </citation>
    <scope>NUCLEOTIDE SEQUENCE [LARGE SCALE GENOMIC DNA]</scope>
    <source>
        <strain evidence="1 2">APH1</strain>
    </source>
</reference>
<evidence type="ECO:0000313" key="2">
    <source>
        <dbReference type="Proteomes" id="UP000314285"/>
    </source>
</evidence>
<evidence type="ECO:0000313" key="1">
    <source>
        <dbReference type="EMBL" id="TNX91384.1"/>
    </source>
</evidence>
<comment type="caution">
    <text evidence="1">The sequence shown here is derived from an EMBL/GenBank/DDBJ whole genome shotgun (WGS) entry which is preliminary data.</text>
</comment>
<dbReference type="AlphaFoldDB" id="A0A8H2JZX4"/>
<gene>
    <name evidence="1" type="ORF">FHY67_10395</name>
</gene>